<dbReference type="InterPro" id="IPR027417">
    <property type="entry name" value="P-loop_NTPase"/>
</dbReference>
<evidence type="ECO:0000256" key="5">
    <source>
        <dbReference type="ARBA" id="ARBA00022741"/>
    </source>
</evidence>
<dbReference type="PROSITE" id="PS00211">
    <property type="entry name" value="ABC_TRANSPORTER_1"/>
    <property type="match status" value="1"/>
</dbReference>
<dbReference type="GO" id="GO:0016887">
    <property type="term" value="F:ATP hydrolysis activity"/>
    <property type="evidence" value="ECO:0007669"/>
    <property type="project" value="InterPro"/>
</dbReference>
<dbReference type="SUPFAM" id="SSF52540">
    <property type="entry name" value="P-loop containing nucleoside triphosphate hydrolases"/>
    <property type="match status" value="1"/>
</dbReference>
<sequence length="280" mass="32116">MKDIILQSENLVFRYKNNKKNILNNVSVEVERGKFIGIIGPNASGKSTLFKCLMGEVTPKSGMVYFEGKNIFSINSKERAKKIAIVQQKNQAVEDFTVREVIELGRTPYRRTFGRFGEDDKKAVDNALYLVALEDLQDRYCHQLSGGQLQRVWLGLALAQEPDLILLDEPTTYLDVKYQIQLMEMIRELVDNHGITCVAVLHDLNQVLNYVDYSYLLNDGEIFSFGDTKQILNFDTIKSVFDVDSKILQSIDDRKVLDIFLDKEDKNVHKDIKVGQIRQI</sequence>
<protein>
    <recommendedName>
        <fullName evidence="10">ABC transporter domain-containing protein</fullName>
    </recommendedName>
</protein>
<dbReference type="PROSITE" id="PS50893">
    <property type="entry name" value="ABC_TRANSPORTER_2"/>
    <property type="match status" value="1"/>
</dbReference>
<dbReference type="PATRIC" id="fig|883114.3.peg.383"/>
<evidence type="ECO:0000256" key="2">
    <source>
        <dbReference type="ARBA" id="ARBA00022448"/>
    </source>
</evidence>
<dbReference type="GeneID" id="96998397"/>
<keyword evidence="3" id="KW-1003">Cell membrane</keyword>
<evidence type="ECO:0000259" key="10">
    <source>
        <dbReference type="PROSITE" id="PS50893"/>
    </source>
</evidence>
<keyword evidence="9" id="KW-0472">Membrane</keyword>
<dbReference type="EMBL" id="AGEI01000011">
    <property type="protein sequence ID" value="EHR35698.1"/>
    <property type="molecule type" value="Genomic_DNA"/>
</dbReference>
<dbReference type="RefSeq" id="WP_005397444.1">
    <property type="nucleotide sequence ID" value="NZ_JH601088.1"/>
</dbReference>
<evidence type="ECO:0000256" key="3">
    <source>
        <dbReference type="ARBA" id="ARBA00022475"/>
    </source>
</evidence>
<dbReference type="STRING" id="883114.HMPREF9709_00389"/>
<dbReference type="OrthoDB" id="9787851at2"/>
<keyword evidence="2" id="KW-0813">Transport</keyword>
<name>H3NM28_9FIRM</name>
<dbReference type="Pfam" id="PF00005">
    <property type="entry name" value="ABC_tran"/>
    <property type="match status" value="1"/>
</dbReference>
<keyword evidence="4" id="KW-0410">Iron transport</keyword>
<proteinExistence type="predicted"/>
<dbReference type="Gene3D" id="3.40.50.300">
    <property type="entry name" value="P-loop containing nucleotide triphosphate hydrolases"/>
    <property type="match status" value="1"/>
</dbReference>
<comment type="caution">
    <text evidence="11">The sequence shown here is derived from an EMBL/GenBank/DDBJ whole genome shotgun (WGS) entry which is preliminary data.</text>
</comment>
<dbReference type="PANTHER" id="PTHR42771:SF4">
    <property type="entry name" value="IRON(3+)-HYDROXAMATE IMPORT ATP-BINDING PROTEIN FHUC"/>
    <property type="match status" value="1"/>
</dbReference>
<evidence type="ECO:0000256" key="1">
    <source>
        <dbReference type="ARBA" id="ARBA00004202"/>
    </source>
</evidence>
<reference evidence="11 12" key="1">
    <citation type="submission" date="2012-01" db="EMBL/GenBank/DDBJ databases">
        <title>The Genome Sequence of Helcococcus kunzii ATCC 51366.</title>
        <authorList>
            <consortium name="The Broad Institute Genome Sequencing Platform"/>
            <person name="Earl A."/>
            <person name="Ward D."/>
            <person name="Feldgarden M."/>
            <person name="Gevers D."/>
            <person name="Huys G."/>
            <person name="Young S.K."/>
            <person name="Zeng Q."/>
            <person name="Gargeya S."/>
            <person name="Fitzgerald M."/>
            <person name="Haas B."/>
            <person name="Abouelleil A."/>
            <person name="Alvarado L."/>
            <person name="Arachchi H.M."/>
            <person name="Berlin A."/>
            <person name="Chapman S.B."/>
            <person name="Gearin G."/>
            <person name="Goldberg J."/>
            <person name="Griggs A."/>
            <person name="Gujja S."/>
            <person name="Hansen M."/>
            <person name="Heiman D."/>
            <person name="Howarth C."/>
            <person name="Larimer J."/>
            <person name="Lui A."/>
            <person name="MacDonald P.J.P."/>
            <person name="McCowen C."/>
            <person name="Montmayeur A."/>
            <person name="Murphy C."/>
            <person name="Neiman D."/>
            <person name="Pearson M."/>
            <person name="Priest M."/>
            <person name="Roberts A."/>
            <person name="Saif S."/>
            <person name="Shea T."/>
            <person name="Sisk P."/>
            <person name="Stolte C."/>
            <person name="Sykes S."/>
            <person name="Wortman J."/>
            <person name="Nusbaum C."/>
            <person name="Birren B."/>
        </authorList>
    </citation>
    <scope>NUCLEOTIDE SEQUENCE [LARGE SCALE GENOMIC DNA]</scope>
    <source>
        <strain evidence="11 12">ATCC 51366</strain>
    </source>
</reference>
<evidence type="ECO:0000256" key="4">
    <source>
        <dbReference type="ARBA" id="ARBA00022496"/>
    </source>
</evidence>
<evidence type="ECO:0000256" key="9">
    <source>
        <dbReference type="ARBA" id="ARBA00023136"/>
    </source>
</evidence>
<dbReference type="GO" id="GO:0005524">
    <property type="term" value="F:ATP binding"/>
    <property type="evidence" value="ECO:0007669"/>
    <property type="project" value="UniProtKB-KW"/>
</dbReference>
<dbReference type="InterPro" id="IPR017871">
    <property type="entry name" value="ABC_transporter-like_CS"/>
</dbReference>
<dbReference type="HOGENOM" id="CLU_000604_1_11_9"/>
<gene>
    <name evidence="11" type="ORF">HMPREF9709_00389</name>
</gene>
<dbReference type="FunFam" id="3.40.50.300:FF:000134">
    <property type="entry name" value="Iron-enterobactin ABC transporter ATP-binding protein"/>
    <property type="match status" value="1"/>
</dbReference>
<dbReference type="InterPro" id="IPR003593">
    <property type="entry name" value="AAA+_ATPase"/>
</dbReference>
<dbReference type="Proteomes" id="UP000004191">
    <property type="component" value="Unassembled WGS sequence"/>
</dbReference>
<dbReference type="eggNOG" id="COG1120">
    <property type="taxonomic scope" value="Bacteria"/>
</dbReference>
<accession>H3NM28</accession>
<keyword evidence="6" id="KW-0067">ATP-binding</keyword>
<keyword evidence="5" id="KW-0547">Nucleotide-binding</keyword>
<comment type="subcellular location">
    <subcellularLocation>
        <location evidence="1">Cell membrane</location>
        <topology evidence="1">Peripheral membrane protein</topology>
    </subcellularLocation>
</comment>
<organism evidence="11 12">
    <name type="scientific">Helcococcus kunzii ATCC 51366</name>
    <dbReference type="NCBI Taxonomy" id="883114"/>
    <lineage>
        <taxon>Bacteria</taxon>
        <taxon>Bacillati</taxon>
        <taxon>Bacillota</taxon>
        <taxon>Tissierellia</taxon>
        <taxon>Tissierellales</taxon>
        <taxon>Peptoniphilaceae</taxon>
        <taxon>Helcococcus</taxon>
    </lineage>
</organism>
<dbReference type="InterPro" id="IPR003439">
    <property type="entry name" value="ABC_transporter-like_ATP-bd"/>
</dbReference>
<feature type="domain" description="ABC transporter" evidence="10">
    <location>
        <begin position="6"/>
        <end position="244"/>
    </location>
</feature>
<evidence type="ECO:0000256" key="7">
    <source>
        <dbReference type="ARBA" id="ARBA00023004"/>
    </source>
</evidence>
<keyword evidence="12" id="KW-1185">Reference proteome</keyword>
<evidence type="ECO:0000256" key="8">
    <source>
        <dbReference type="ARBA" id="ARBA00023065"/>
    </source>
</evidence>
<dbReference type="CDD" id="cd03214">
    <property type="entry name" value="ABC_Iron-Siderophores_B12_Hemin"/>
    <property type="match status" value="1"/>
</dbReference>
<evidence type="ECO:0000313" key="12">
    <source>
        <dbReference type="Proteomes" id="UP000004191"/>
    </source>
</evidence>
<evidence type="ECO:0000313" key="11">
    <source>
        <dbReference type="EMBL" id="EHR35698.1"/>
    </source>
</evidence>
<dbReference type="SMART" id="SM00382">
    <property type="entry name" value="AAA"/>
    <property type="match status" value="1"/>
</dbReference>
<keyword evidence="7" id="KW-0408">Iron</keyword>
<dbReference type="PANTHER" id="PTHR42771">
    <property type="entry name" value="IRON(3+)-HYDROXAMATE IMPORT ATP-BINDING PROTEIN FHUC"/>
    <property type="match status" value="1"/>
</dbReference>
<dbReference type="GO" id="GO:0005886">
    <property type="term" value="C:plasma membrane"/>
    <property type="evidence" value="ECO:0007669"/>
    <property type="project" value="UniProtKB-SubCell"/>
</dbReference>
<evidence type="ECO:0000256" key="6">
    <source>
        <dbReference type="ARBA" id="ARBA00022840"/>
    </source>
</evidence>
<dbReference type="GO" id="GO:0006826">
    <property type="term" value="P:iron ion transport"/>
    <property type="evidence" value="ECO:0007669"/>
    <property type="project" value="UniProtKB-KW"/>
</dbReference>
<dbReference type="AlphaFoldDB" id="H3NM28"/>
<dbReference type="InterPro" id="IPR051535">
    <property type="entry name" value="Siderophore_ABC-ATPase"/>
</dbReference>
<keyword evidence="8" id="KW-0406">Ion transport</keyword>